<dbReference type="Pfam" id="PF13649">
    <property type="entry name" value="Methyltransf_25"/>
    <property type="match status" value="1"/>
</dbReference>
<evidence type="ECO:0000256" key="5">
    <source>
        <dbReference type="ARBA" id="ARBA00022443"/>
    </source>
</evidence>
<evidence type="ECO:0000256" key="12">
    <source>
        <dbReference type="ARBA" id="ARBA00082811"/>
    </source>
</evidence>
<dbReference type="InterPro" id="IPR041698">
    <property type="entry name" value="Methyltransf_25"/>
</dbReference>
<dbReference type="SMART" id="SM00326">
    <property type="entry name" value="SH3"/>
    <property type="match status" value="1"/>
</dbReference>
<dbReference type="Pfam" id="PF00018">
    <property type="entry name" value="SH3_1"/>
    <property type="match status" value="1"/>
</dbReference>
<keyword evidence="7 14" id="KW-0489">Methyltransferase</keyword>
<dbReference type="CDD" id="cd02440">
    <property type="entry name" value="AdoMet_MTases"/>
    <property type="match status" value="1"/>
</dbReference>
<dbReference type="GO" id="GO:0032259">
    <property type="term" value="P:methylation"/>
    <property type="evidence" value="ECO:0007669"/>
    <property type="project" value="UniProtKB-KW"/>
</dbReference>
<evidence type="ECO:0000256" key="10">
    <source>
        <dbReference type="ARBA" id="ARBA00023242"/>
    </source>
</evidence>
<proteinExistence type="predicted"/>
<evidence type="ECO:0000256" key="13">
    <source>
        <dbReference type="PROSITE-ProRule" id="PRU00192"/>
    </source>
</evidence>
<dbReference type="SUPFAM" id="SSF53335">
    <property type="entry name" value="S-adenosyl-L-methionine-dependent methyltransferases"/>
    <property type="match status" value="1"/>
</dbReference>
<evidence type="ECO:0000256" key="3">
    <source>
        <dbReference type="ARBA" id="ARBA00011925"/>
    </source>
</evidence>
<comment type="caution">
    <text evidence="16">The sequence shown here is derived from an EMBL/GenBank/DDBJ whole genome shotgun (WGS) entry which is preliminary data.</text>
</comment>
<dbReference type="FunFam" id="2.70.160.11:FF:000007">
    <property type="entry name" value="Protein arginine N-methyltransferase 2"/>
    <property type="match status" value="1"/>
</dbReference>
<dbReference type="SUPFAM" id="SSF50044">
    <property type="entry name" value="SH3-domain"/>
    <property type="match status" value="1"/>
</dbReference>
<evidence type="ECO:0000256" key="8">
    <source>
        <dbReference type="ARBA" id="ARBA00022679"/>
    </source>
</evidence>
<dbReference type="EC" id="2.1.1.319" evidence="3"/>
<dbReference type="GO" id="GO:0042054">
    <property type="term" value="F:histone methyltransferase activity"/>
    <property type="evidence" value="ECO:0007669"/>
    <property type="project" value="TreeGrafter"/>
</dbReference>
<evidence type="ECO:0000256" key="1">
    <source>
        <dbReference type="ARBA" id="ARBA00004123"/>
    </source>
</evidence>
<keyword evidence="8 14" id="KW-0808">Transferase</keyword>
<comment type="subcellular location">
    <subcellularLocation>
        <location evidence="2">Cytoplasm</location>
    </subcellularLocation>
    <subcellularLocation>
        <location evidence="1">Nucleus</location>
    </subcellularLocation>
</comment>
<dbReference type="GO" id="GO:0035242">
    <property type="term" value="F:protein-arginine omega-N asymmetric methyltransferase activity"/>
    <property type="evidence" value="ECO:0007669"/>
    <property type="project" value="UniProtKB-EC"/>
</dbReference>
<dbReference type="Gene3D" id="2.70.160.11">
    <property type="entry name" value="Hnrnp arginine n-methyltransferase1"/>
    <property type="match status" value="1"/>
</dbReference>
<dbReference type="InterPro" id="IPR055135">
    <property type="entry name" value="PRMT_dom"/>
</dbReference>
<organism evidence="16 17">
    <name type="scientific">Takifugu flavidus</name>
    <name type="common">sansaifugu</name>
    <dbReference type="NCBI Taxonomy" id="433684"/>
    <lineage>
        <taxon>Eukaryota</taxon>
        <taxon>Metazoa</taxon>
        <taxon>Chordata</taxon>
        <taxon>Craniata</taxon>
        <taxon>Vertebrata</taxon>
        <taxon>Euteleostomi</taxon>
        <taxon>Actinopterygii</taxon>
        <taxon>Neopterygii</taxon>
        <taxon>Teleostei</taxon>
        <taxon>Neoteleostei</taxon>
        <taxon>Acanthomorphata</taxon>
        <taxon>Eupercaria</taxon>
        <taxon>Tetraodontiformes</taxon>
        <taxon>Tetradontoidea</taxon>
        <taxon>Tetraodontidae</taxon>
        <taxon>Takifugu</taxon>
    </lineage>
</organism>
<evidence type="ECO:0000256" key="6">
    <source>
        <dbReference type="ARBA" id="ARBA00022490"/>
    </source>
</evidence>
<feature type="non-terminal residue" evidence="16">
    <location>
        <position position="1"/>
    </location>
</feature>
<dbReference type="EMBL" id="RHFK02000001">
    <property type="protein sequence ID" value="TWW80701.1"/>
    <property type="molecule type" value="Genomic_DNA"/>
</dbReference>
<keyword evidence="5 13" id="KW-0728">SH3 domain</keyword>
<dbReference type="Gene3D" id="3.40.50.150">
    <property type="entry name" value="Vaccinia Virus protein VP39"/>
    <property type="match status" value="1"/>
</dbReference>
<sequence length="464" mass="52111">RKTWLKGESGLKHVFSDMETEKTEKEDAAPQPYVASYNFIASGGDQLSFSSGDALLVHAKPSSVWWWAELRGVTGYVPASYLCQSGDAEGDDISTEDPWQDEEYFGSYGTLRLHLEMLSDKSRTETYRRAVVSNSISLTNKVVMDLGCGTGVISLFCAQLARPSLVYAVEASSMAEYTRQLVKQNGCEEVVTVLQGRGEEVELPEKVDLLVSEWMGNCLVFEFMVESVLSARDRWLREGGVMWPSSAVLVLVPCQAHDYFAEKMAFWECPYGLDFTPLQPLAQQEFFTKPKFSHVIEPSDCLADPCDVICLNMYTLQIKDLEEITGQFHFPVETSGTFHGFTAWFAVYFESLEVGGATVELNTGPHSEPTHWKQTLFMLDKPVSLNVGDCVTGTIVLRRNPVWRRHMSVTLDWNIISDADKCQAKRDKDLPDVEVTESALAGEVVRSVNKVQQRRSYQDIKCCE</sequence>
<evidence type="ECO:0000256" key="7">
    <source>
        <dbReference type="ARBA" id="ARBA00022603"/>
    </source>
</evidence>
<dbReference type="Proteomes" id="UP000324091">
    <property type="component" value="Chromosome 1"/>
</dbReference>
<dbReference type="AlphaFoldDB" id="A0A5C6PPE6"/>
<keyword evidence="6" id="KW-0963">Cytoplasm</keyword>
<accession>A0A5C6PPE6</accession>
<dbReference type="InterPro" id="IPR029063">
    <property type="entry name" value="SAM-dependent_MTases_sf"/>
</dbReference>
<dbReference type="PROSITE" id="PS50002">
    <property type="entry name" value="SH3"/>
    <property type="match status" value="1"/>
</dbReference>
<evidence type="ECO:0000256" key="11">
    <source>
        <dbReference type="ARBA" id="ARBA00049086"/>
    </source>
</evidence>
<evidence type="ECO:0000256" key="4">
    <source>
        <dbReference type="ARBA" id="ARBA00018778"/>
    </source>
</evidence>
<feature type="domain" description="SH3" evidence="15">
    <location>
        <begin position="28"/>
        <end position="87"/>
    </location>
</feature>
<dbReference type="InterPro" id="IPR025799">
    <property type="entry name" value="Arg_MeTrfase"/>
</dbReference>
<comment type="catalytic activity">
    <reaction evidence="11">
        <text>L-arginyl-[protein] + 2 S-adenosyl-L-methionine = N(omega),N(omega)-dimethyl-L-arginyl-[protein] + 2 S-adenosyl-L-homocysteine + 2 H(+)</text>
        <dbReference type="Rhea" id="RHEA:48096"/>
        <dbReference type="Rhea" id="RHEA-COMP:10532"/>
        <dbReference type="Rhea" id="RHEA-COMP:11991"/>
        <dbReference type="ChEBI" id="CHEBI:15378"/>
        <dbReference type="ChEBI" id="CHEBI:29965"/>
        <dbReference type="ChEBI" id="CHEBI:57856"/>
        <dbReference type="ChEBI" id="CHEBI:59789"/>
        <dbReference type="ChEBI" id="CHEBI:61897"/>
        <dbReference type="EC" id="2.1.1.319"/>
    </reaction>
</comment>
<evidence type="ECO:0000313" key="16">
    <source>
        <dbReference type="EMBL" id="TWW80701.1"/>
    </source>
</evidence>
<protein>
    <recommendedName>
        <fullName evidence="4">Protein arginine N-methyltransferase 2</fullName>
        <ecNumber evidence="3">2.1.1.319</ecNumber>
    </recommendedName>
    <alternativeName>
        <fullName evidence="12">Histone-arginine N-methyltransferase PRMT2</fullName>
    </alternativeName>
</protein>
<keyword evidence="17" id="KW-1185">Reference proteome</keyword>
<dbReference type="InterPro" id="IPR001452">
    <property type="entry name" value="SH3_domain"/>
</dbReference>
<evidence type="ECO:0000256" key="2">
    <source>
        <dbReference type="ARBA" id="ARBA00004496"/>
    </source>
</evidence>
<dbReference type="PANTHER" id="PTHR11006:SF92">
    <property type="entry name" value="PROTEIN ARGININE N-METHYLTRANSFERASE 2"/>
    <property type="match status" value="1"/>
</dbReference>
<dbReference type="GO" id="GO:0005737">
    <property type="term" value="C:cytoplasm"/>
    <property type="evidence" value="ECO:0007669"/>
    <property type="project" value="UniProtKB-SubCell"/>
</dbReference>
<gene>
    <name evidence="16" type="ORF">D4764_01G0005160</name>
</gene>
<dbReference type="PANTHER" id="PTHR11006">
    <property type="entry name" value="PROTEIN ARGININE N-METHYLTRANSFERASE"/>
    <property type="match status" value="1"/>
</dbReference>
<dbReference type="GO" id="GO:0005634">
    <property type="term" value="C:nucleus"/>
    <property type="evidence" value="ECO:0007669"/>
    <property type="project" value="UniProtKB-SubCell"/>
</dbReference>
<dbReference type="PROSITE" id="PS51678">
    <property type="entry name" value="SAM_MT_PRMT"/>
    <property type="match status" value="1"/>
</dbReference>
<dbReference type="Gene3D" id="2.30.30.40">
    <property type="entry name" value="SH3 Domains"/>
    <property type="match status" value="1"/>
</dbReference>
<dbReference type="FunFam" id="3.40.50.150:FF:000016">
    <property type="entry name" value="Protein arginine N-methyltransferase 6"/>
    <property type="match status" value="1"/>
</dbReference>
<evidence type="ECO:0000259" key="15">
    <source>
        <dbReference type="PROSITE" id="PS50002"/>
    </source>
</evidence>
<evidence type="ECO:0000313" key="17">
    <source>
        <dbReference type="Proteomes" id="UP000324091"/>
    </source>
</evidence>
<evidence type="ECO:0000256" key="14">
    <source>
        <dbReference type="PROSITE-ProRule" id="PRU01015"/>
    </source>
</evidence>
<dbReference type="InterPro" id="IPR036028">
    <property type="entry name" value="SH3-like_dom_sf"/>
</dbReference>
<name>A0A5C6PPE6_9TELE</name>
<evidence type="ECO:0000256" key="9">
    <source>
        <dbReference type="ARBA" id="ARBA00022691"/>
    </source>
</evidence>
<reference evidence="16 17" key="1">
    <citation type="submission" date="2019-04" db="EMBL/GenBank/DDBJ databases">
        <title>Chromosome genome assembly for Takifugu flavidus.</title>
        <authorList>
            <person name="Xiao S."/>
        </authorList>
    </citation>
    <scope>NUCLEOTIDE SEQUENCE [LARGE SCALE GENOMIC DNA]</scope>
    <source>
        <strain evidence="16">HTHZ2018</strain>
        <tissue evidence="16">Muscle</tissue>
    </source>
</reference>
<dbReference type="Pfam" id="PF22528">
    <property type="entry name" value="PRMT_C"/>
    <property type="match status" value="1"/>
</dbReference>
<keyword evidence="10" id="KW-0539">Nucleus</keyword>
<keyword evidence="9 14" id="KW-0949">S-adenosyl-L-methionine</keyword>